<feature type="binding site" evidence="18">
    <location>
        <position position="425"/>
    </location>
    <ligand>
        <name>acetyl-CoA</name>
        <dbReference type="ChEBI" id="CHEBI:57288"/>
    </ligand>
</feature>
<feature type="binding site" evidence="18">
    <location>
        <position position="229"/>
    </location>
    <ligand>
        <name>UDP-N-acetyl-alpha-D-glucosamine</name>
        <dbReference type="ChEBI" id="CHEBI:57705"/>
    </ligand>
</feature>
<feature type="binding site" evidence="18">
    <location>
        <position position="336"/>
    </location>
    <ligand>
        <name>UDP-N-acetyl-alpha-D-glucosamine</name>
        <dbReference type="ChEBI" id="CHEBI:57705"/>
    </ligand>
</feature>
<evidence type="ECO:0000256" key="10">
    <source>
        <dbReference type="ARBA" id="ARBA00022960"/>
    </source>
</evidence>
<evidence type="ECO:0000256" key="12">
    <source>
        <dbReference type="ARBA" id="ARBA00023268"/>
    </source>
</evidence>
<dbReference type="Proteomes" id="UP001062443">
    <property type="component" value="Unassembled WGS sequence"/>
</dbReference>
<evidence type="ECO:0000256" key="18">
    <source>
        <dbReference type="HAMAP-Rule" id="MF_01631"/>
    </source>
</evidence>
<sequence>MSSTPPSQTRPLTAIILAAGLGTRMKSCLPKALHRLANRPMINHLIDTVQQVANHVVVVVGPDMPALEKAVHPHATVTQTERLGTGHAAQVAEPLFGDGDVIILNADNPLISSATLHRLFSARQEGRAALAMLGMRPTDPARYGRVIEENGSVQRIVEYKDATDEERSIGLCNAGAFCASATDLRRWLGRINNNNAQNEYYLTDVVALAAAEGTVSCVVADEAELAGVNSRAELARVEHSVQQRLRAAAMANGVTLVAPETVFFSADTVIESDVVIEPNVFFGPGVTIRSHAVIRAFSHLESCTVEDSATIGPYARLRPGTLCEAGSHVGNFVELKNVTLGAGAKANHLTYLGDASIGNATNIGAGTITCNYDGVFKHRTTIGARGFIGSNAILVAPISIGDEALIAAGSVITDDVTSGAMAFGRARQSEKPERGRETMAALRKKKEQG</sequence>
<protein>
    <recommendedName>
        <fullName evidence="18">Bifunctional protein GlmU</fullName>
    </recommendedName>
    <domain>
        <recommendedName>
            <fullName evidence="18">UDP-N-acetylglucosamine pyrophosphorylase</fullName>
            <ecNumber evidence="18">2.7.7.23</ecNumber>
        </recommendedName>
        <alternativeName>
            <fullName evidence="18">N-acetylglucosamine-1-phosphate uridyltransferase</fullName>
        </alternativeName>
    </domain>
    <domain>
        <recommendedName>
            <fullName evidence="18">Glucosamine-1-phosphate N-acetyltransferase</fullName>
            <ecNumber evidence="18">2.3.1.157</ecNumber>
        </recommendedName>
    </domain>
</protein>
<dbReference type="SUPFAM" id="SSF53448">
    <property type="entry name" value="Nucleotide-diphospho-sugar transferases"/>
    <property type="match status" value="1"/>
</dbReference>
<feature type="binding site" evidence="18">
    <location>
        <position position="318"/>
    </location>
    <ligand>
        <name>UDP-N-acetyl-alpha-D-glucosamine</name>
        <dbReference type="ChEBI" id="CHEBI:57705"/>
    </ligand>
</feature>
<feature type="binding site" evidence="18">
    <location>
        <position position="173"/>
    </location>
    <ligand>
        <name>UDP-N-acetyl-alpha-D-glucosamine</name>
        <dbReference type="ChEBI" id="CHEBI:57705"/>
    </ligand>
</feature>
<evidence type="ECO:0000256" key="3">
    <source>
        <dbReference type="ARBA" id="ARBA00007947"/>
    </source>
</evidence>
<dbReference type="EC" id="2.7.7.23" evidence="18"/>
<evidence type="ECO:0000256" key="1">
    <source>
        <dbReference type="ARBA" id="ARBA00004496"/>
    </source>
</evidence>
<accession>A0ABQ0QK99</accession>
<feature type="domain" description="MobA-like NTP transferase" evidence="20">
    <location>
        <begin position="14"/>
        <end position="132"/>
    </location>
</feature>
<feature type="region of interest" description="Pyrophosphorylase" evidence="18">
    <location>
        <begin position="1"/>
        <end position="231"/>
    </location>
</feature>
<dbReference type="RefSeq" id="WP_068170897.1">
    <property type="nucleotide sequence ID" value="NZ_BAQB01000022.1"/>
</dbReference>
<evidence type="ECO:0000256" key="6">
    <source>
        <dbReference type="ARBA" id="ARBA00022695"/>
    </source>
</evidence>
<dbReference type="InterPro" id="IPR050065">
    <property type="entry name" value="GlmU-like"/>
</dbReference>
<keyword evidence="12 18" id="KW-0511">Multifunctional enzyme</keyword>
<comment type="similarity">
    <text evidence="3 18">In the N-terminal section; belongs to the N-acetylglucosamine-1-phosphate uridyltransferase family.</text>
</comment>
<keyword evidence="22" id="KW-1185">Reference proteome</keyword>
<feature type="binding site" evidence="18">
    <location>
        <position position="79"/>
    </location>
    <ligand>
        <name>UDP-N-acetyl-alpha-D-glucosamine</name>
        <dbReference type="ChEBI" id="CHEBI:57705"/>
    </ligand>
</feature>
<feature type="binding site" evidence="18">
    <location>
        <position position="365"/>
    </location>
    <ligand>
        <name>acetyl-CoA</name>
        <dbReference type="ChEBI" id="CHEBI:57288"/>
    </ligand>
</feature>
<feature type="binding site" evidence="18">
    <location>
        <position position="158"/>
    </location>
    <ligand>
        <name>UDP-N-acetyl-alpha-D-glucosamine</name>
        <dbReference type="ChEBI" id="CHEBI:57705"/>
    </ligand>
</feature>
<feature type="binding site" evidence="18">
    <location>
        <position position="390"/>
    </location>
    <ligand>
        <name>acetyl-CoA</name>
        <dbReference type="ChEBI" id="CHEBI:57288"/>
    </ligand>
</feature>
<comment type="cofactor">
    <cofactor evidence="18">
        <name>Mg(2+)</name>
        <dbReference type="ChEBI" id="CHEBI:18420"/>
    </cofactor>
    <text evidence="18">Binds 1 Mg(2+) ion per subunit.</text>
</comment>
<comment type="caution">
    <text evidence="21">The sequence shown here is derived from an EMBL/GenBank/DDBJ whole genome shotgun (WGS) entry which is preliminary data.</text>
</comment>
<keyword evidence="6 18" id="KW-0548">Nucleotidyltransferase</keyword>
<comment type="function">
    <text evidence="17 18">Catalyzes the last two sequential reactions in the de novo biosynthetic pathway for UDP-N-acetylglucosamine (UDP-GlcNAc). The C-terminal domain catalyzes the transfer of acetyl group from acetyl coenzyme A to glucosamine-1-phosphate (GlcN-1-P) to produce N-acetylglucosamine-1-phosphate (GlcNAc-1-P), which is converted into UDP-GlcNAc by the transfer of uridine 5-monophosphate (from uridine 5-triphosphate), a reaction catalyzed by the N-terminal domain.</text>
</comment>
<comment type="catalytic activity">
    <reaction evidence="16 18">
        <text>N-acetyl-alpha-D-glucosamine 1-phosphate + UTP + H(+) = UDP-N-acetyl-alpha-D-glucosamine + diphosphate</text>
        <dbReference type="Rhea" id="RHEA:13509"/>
        <dbReference type="ChEBI" id="CHEBI:15378"/>
        <dbReference type="ChEBI" id="CHEBI:33019"/>
        <dbReference type="ChEBI" id="CHEBI:46398"/>
        <dbReference type="ChEBI" id="CHEBI:57705"/>
        <dbReference type="ChEBI" id="CHEBI:57776"/>
        <dbReference type="EC" id="2.7.7.23"/>
    </reaction>
</comment>
<keyword evidence="7 18" id="KW-0479">Metal-binding</keyword>
<dbReference type="InterPro" id="IPR005882">
    <property type="entry name" value="Bifunctional_GlmU"/>
</dbReference>
<feature type="binding site" evidence="18">
    <location>
        <begin position="84"/>
        <end position="85"/>
    </location>
    <ligand>
        <name>UDP-N-acetyl-alpha-D-glucosamine</name>
        <dbReference type="ChEBI" id="CHEBI:57705"/>
    </ligand>
</feature>
<feature type="region of interest" description="Linker" evidence="18">
    <location>
        <begin position="232"/>
        <end position="252"/>
    </location>
</feature>
<keyword evidence="13 18" id="KW-0012">Acyltransferase</keyword>
<dbReference type="InterPro" id="IPR038009">
    <property type="entry name" value="GlmU_C_LbH"/>
</dbReference>
<evidence type="ECO:0000256" key="17">
    <source>
        <dbReference type="ARBA" id="ARBA00049628"/>
    </source>
</evidence>
<dbReference type="NCBIfam" id="TIGR01173">
    <property type="entry name" value="glmU"/>
    <property type="match status" value="1"/>
</dbReference>
<keyword evidence="8 18" id="KW-0677">Repeat</keyword>
<feature type="binding site" evidence="18">
    <location>
        <begin position="371"/>
        <end position="372"/>
    </location>
    <ligand>
        <name>acetyl-CoA</name>
        <dbReference type="ChEBI" id="CHEBI:57288"/>
    </ligand>
</feature>
<dbReference type="PROSITE" id="PS00101">
    <property type="entry name" value="HEXAPEP_TRANSFERASES"/>
    <property type="match status" value="1"/>
</dbReference>
<dbReference type="PANTHER" id="PTHR43584">
    <property type="entry name" value="NUCLEOTIDYL TRANSFERASE"/>
    <property type="match status" value="1"/>
</dbReference>
<keyword evidence="11 18" id="KW-0573">Peptidoglycan synthesis</keyword>
<feature type="binding site" evidence="18">
    <location>
        <position position="408"/>
    </location>
    <ligand>
        <name>acetyl-CoA</name>
        <dbReference type="ChEBI" id="CHEBI:57288"/>
    </ligand>
</feature>
<dbReference type="CDD" id="cd03353">
    <property type="entry name" value="LbH_GlmU_C"/>
    <property type="match status" value="1"/>
</dbReference>
<dbReference type="InterPro" id="IPR025877">
    <property type="entry name" value="MobA-like_NTP_Trfase"/>
</dbReference>
<comment type="subcellular location">
    <subcellularLocation>
        <location evidence="1 18">Cytoplasm</location>
    </subcellularLocation>
</comment>
<feature type="binding site" evidence="18">
    <location>
        <position position="351"/>
    </location>
    <ligand>
        <name>UDP-N-acetyl-alpha-D-glucosamine</name>
        <dbReference type="ChEBI" id="CHEBI:57705"/>
    </ligand>
</feature>
<dbReference type="Pfam" id="PF14602">
    <property type="entry name" value="Hexapep_2"/>
    <property type="match status" value="1"/>
</dbReference>
<name>A0ABQ0QK99_9PROT</name>
<dbReference type="InterPro" id="IPR018357">
    <property type="entry name" value="Hexapep_transf_CS"/>
</dbReference>
<evidence type="ECO:0000256" key="11">
    <source>
        <dbReference type="ARBA" id="ARBA00022984"/>
    </source>
</evidence>
<feature type="binding site" evidence="18">
    <location>
        <position position="144"/>
    </location>
    <ligand>
        <name>UDP-N-acetyl-alpha-D-glucosamine</name>
        <dbReference type="ChEBI" id="CHEBI:57705"/>
    </ligand>
</feature>
<dbReference type="InterPro" id="IPR011004">
    <property type="entry name" value="Trimer_LpxA-like_sf"/>
</dbReference>
<evidence type="ECO:0000256" key="8">
    <source>
        <dbReference type="ARBA" id="ARBA00022737"/>
    </source>
</evidence>
<feature type="binding site" evidence="18">
    <location>
        <begin position="17"/>
        <end position="20"/>
    </location>
    <ligand>
        <name>UDP-N-acetyl-alpha-D-glucosamine</name>
        <dbReference type="ChEBI" id="CHEBI:57705"/>
    </ligand>
</feature>
<dbReference type="EMBL" id="BAQB01000022">
    <property type="protein sequence ID" value="GBR47827.1"/>
    <property type="molecule type" value="Genomic_DNA"/>
</dbReference>
<comment type="subunit">
    <text evidence="18">Homotrimer.</text>
</comment>
<evidence type="ECO:0000256" key="9">
    <source>
        <dbReference type="ARBA" id="ARBA00022842"/>
    </source>
</evidence>
<evidence type="ECO:0000256" key="4">
    <source>
        <dbReference type="ARBA" id="ARBA00022490"/>
    </source>
</evidence>
<feature type="binding site" evidence="18">
    <location>
        <position position="31"/>
    </location>
    <ligand>
        <name>UDP-N-acetyl-alpha-D-glucosamine</name>
        <dbReference type="ChEBI" id="CHEBI:57705"/>
    </ligand>
</feature>
<evidence type="ECO:0000256" key="5">
    <source>
        <dbReference type="ARBA" id="ARBA00022679"/>
    </source>
</evidence>
<evidence type="ECO:0000313" key="22">
    <source>
        <dbReference type="Proteomes" id="UP001062443"/>
    </source>
</evidence>
<dbReference type="NCBIfam" id="NF010933">
    <property type="entry name" value="PRK14353.1"/>
    <property type="match status" value="1"/>
</dbReference>
<feature type="binding site" evidence="18">
    <location>
        <position position="362"/>
    </location>
    <ligand>
        <name>UDP-N-acetyl-alpha-D-glucosamine</name>
        <dbReference type="ChEBI" id="CHEBI:57705"/>
    </ligand>
</feature>
<dbReference type="Gene3D" id="2.160.10.10">
    <property type="entry name" value="Hexapeptide repeat proteins"/>
    <property type="match status" value="1"/>
</dbReference>
<comment type="pathway">
    <text evidence="18">Nucleotide-sugar biosynthesis; UDP-N-acetyl-alpha-D-glucosamine biosynthesis; UDP-N-acetyl-alpha-D-glucosamine from N-acetyl-alpha-D-glucosamine 1-phosphate: step 1/1.</text>
</comment>
<feature type="region of interest" description="Disordered" evidence="19">
    <location>
        <begin position="424"/>
        <end position="449"/>
    </location>
</feature>
<evidence type="ECO:0000313" key="21">
    <source>
        <dbReference type="EMBL" id="GBR47827.1"/>
    </source>
</evidence>
<dbReference type="InterPro" id="IPR029044">
    <property type="entry name" value="Nucleotide-diphossugar_trans"/>
</dbReference>
<comment type="catalytic activity">
    <reaction evidence="15 18">
        <text>alpha-D-glucosamine 1-phosphate + acetyl-CoA = N-acetyl-alpha-D-glucosamine 1-phosphate + CoA + H(+)</text>
        <dbReference type="Rhea" id="RHEA:13725"/>
        <dbReference type="ChEBI" id="CHEBI:15378"/>
        <dbReference type="ChEBI" id="CHEBI:57287"/>
        <dbReference type="ChEBI" id="CHEBI:57288"/>
        <dbReference type="ChEBI" id="CHEBI:57776"/>
        <dbReference type="ChEBI" id="CHEBI:58516"/>
        <dbReference type="EC" id="2.3.1.157"/>
    </reaction>
</comment>
<dbReference type="EC" id="2.3.1.157" evidence="18"/>
<evidence type="ECO:0000259" key="20">
    <source>
        <dbReference type="Pfam" id="PF12804"/>
    </source>
</evidence>
<organism evidence="21 22">
    <name type="scientific">Neokomagataea tanensis NBRC 106556</name>
    <dbReference type="NCBI Taxonomy" id="1223519"/>
    <lineage>
        <taxon>Bacteria</taxon>
        <taxon>Pseudomonadati</taxon>
        <taxon>Pseudomonadota</taxon>
        <taxon>Alphaproteobacteria</taxon>
        <taxon>Acetobacterales</taxon>
        <taxon>Acetobacteraceae</taxon>
        <taxon>Neokomagataea</taxon>
    </lineage>
</organism>
<dbReference type="Pfam" id="PF12804">
    <property type="entry name" value="NTP_transf_3"/>
    <property type="match status" value="1"/>
</dbReference>
<dbReference type="SUPFAM" id="SSF51161">
    <property type="entry name" value="Trimeric LpxA-like enzymes"/>
    <property type="match status" value="1"/>
</dbReference>
<evidence type="ECO:0000256" key="7">
    <source>
        <dbReference type="ARBA" id="ARBA00022723"/>
    </source>
</evidence>
<keyword evidence="14 18" id="KW-0961">Cell wall biogenesis/degradation</keyword>
<comment type="caution">
    <text evidence="18">Lacks conserved residue(s) required for the propagation of feature annotation.</text>
</comment>
<evidence type="ECO:0000256" key="19">
    <source>
        <dbReference type="SAM" id="MobiDB-lite"/>
    </source>
</evidence>
<evidence type="ECO:0000256" key="2">
    <source>
        <dbReference type="ARBA" id="ARBA00007707"/>
    </source>
</evidence>
<comment type="similarity">
    <text evidence="2 18">In the C-terminal section; belongs to the transferase hexapeptide repeat family.</text>
</comment>
<reference evidence="21" key="1">
    <citation type="submission" date="2013-04" db="EMBL/GenBank/DDBJ databases">
        <title>The genome sequencing project of 58 acetic acid bacteria.</title>
        <authorList>
            <person name="Okamoto-Kainuma A."/>
            <person name="Ishikawa M."/>
            <person name="Umino S."/>
            <person name="Koizumi Y."/>
            <person name="Shiwa Y."/>
            <person name="Yoshikawa H."/>
            <person name="Matsutani M."/>
            <person name="Matsushita K."/>
        </authorList>
    </citation>
    <scope>NUCLEOTIDE SEQUENCE</scope>
    <source>
        <strain evidence="21">NBRC 106556</strain>
    </source>
</reference>
<gene>
    <name evidence="18" type="primary">glmU</name>
    <name evidence="21" type="ORF">AA106556_1591</name>
</gene>
<dbReference type="InterPro" id="IPR001451">
    <property type="entry name" value="Hexapep"/>
</dbReference>
<feature type="compositionally biased region" description="Basic and acidic residues" evidence="19">
    <location>
        <begin position="427"/>
        <end position="437"/>
    </location>
</feature>
<evidence type="ECO:0000256" key="13">
    <source>
        <dbReference type="ARBA" id="ARBA00023315"/>
    </source>
</evidence>
<dbReference type="HAMAP" id="MF_01631">
    <property type="entry name" value="GlmU"/>
    <property type="match status" value="1"/>
</dbReference>
<evidence type="ECO:0000256" key="15">
    <source>
        <dbReference type="ARBA" id="ARBA00048247"/>
    </source>
</evidence>
<comment type="pathway">
    <text evidence="18">Nucleotide-sugar biosynthesis; UDP-N-acetyl-alpha-D-glucosamine biosynthesis; N-acetyl-alpha-D-glucosamine 1-phosphate from alpha-D-glucosamine 6-phosphate (route II): step 2/2.</text>
</comment>
<proteinExistence type="inferred from homology"/>
<keyword evidence="5 18" id="KW-0808">Transferase</keyword>
<keyword evidence="10 18" id="KW-0133">Cell shape</keyword>
<feature type="region of interest" description="N-acetyltransferase" evidence="18">
    <location>
        <begin position="253"/>
        <end position="449"/>
    </location>
</feature>
<feature type="binding site" evidence="18">
    <location>
        <position position="107"/>
    </location>
    <ligand>
        <name>Mg(2+)</name>
        <dbReference type="ChEBI" id="CHEBI:18420"/>
    </ligand>
</feature>
<keyword evidence="9 18" id="KW-0460">Magnesium</keyword>
<dbReference type="Gene3D" id="3.90.550.10">
    <property type="entry name" value="Spore Coat Polysaccharide Biosynthesis Protein SpsA, Chain A"/>
    <property type="match status" value="1"/>
</dbReference>
<feature type="binding site" evidence="18">
    <location>
        <position position="229"/>
    </location>
    <ligand>
        <name>Mg(2+)</name>
        <dbReference type="ChEBI" id="CHEBI:18420"/>
    </ligand>
</feature>
<evidence type="ECO:0000256" key="16">
    <source>
        <dbReference type="ARBA" id="ARBA00048493"/>
    </source>
</evidence>
<keyword evidence="4 18" id="KW-0963">Cytoplasm</keyword>
<comment type="pathway">
    <text evidence="18">Bacterial outer membrane biogenesis; LPS lipid A biosynthesis.</text>
</comment>
<feature type="active site" description="Proton acceptor" evidence="18">
    <location>
        <position position="348"/>
    </location>
</feature>
<dbReference type="CDD" id="cd02540">
    <property type="entry name" value="GT2_GlmU_N_bac"/>
    <property type="match status" value="1"/>
</dbReference>
<dbReference type="PANTHER" id="PTHR43584:SF3">
    <property type="entry name" value="BIFUNCTIONAL PROTEIN GLMU"/>
    <property type="match status" value="1"/>
</dbReference>
<evidence type="ECO:0000256" key="14">
    <source>
        <dbReference type="ARBA" id="ARBA00023316"/>
    </source>
</evidence>